<evidence type="ECO:0000256" key="3">
    <source>
        <dbReference type="ARBA" id="ARBA00023002"/>
    </source>
</evidence>
<feature type="binding site" evidence="5">
    <location>
        <position position="320"/>
    </location>
    <ligand>
        <name>Fe cation</name>
        <dbReference type="ChEBI" id="CHEBI:24875"/>
        <note>catalytic</note>
    </ligand>
</feature>
<proteinExistence type="inferred from homology"/>
<keyword evidence="2 5" id="KW-0479">Metal-binding</keyword>
<feature type="binding site" evidence="5">
    <location>
        <position position="255"/>
    </location>
    <ligand>
        <name>Fe cation</name>
        <dbReference type="ChEBI" id="CHEBI:24875"/>
        <note>catalytic</note>
    </ligand>
</feature>
<organism evidence="7 8">
    <name type="scientific">Mycolicibacterium conceptionense</name>
    <dbReference type="NCBI Taxonomy" id="451644"/>
    <lineage>
        <taxon>Bacteria</taxon>
        <taxon>Bacillati</taxon>
        <taxon>Actinomycetota</taxon>
        <taxon>Actinomycetes</taxon>
        <taxon>Mycobacteriales</taxon>
        <taxon>Mycobacteriaceae</taxon>
        <taxon>Mycolicibacterium</taxon>
    </lineage>
</organism>
<evidence type="ECO:0000313" key="7">
    <source>
        <dbReference type="EMBL" id="CQD12837.1"/>
    </source>
</evidence>
<comment type="similarity">
    <text evidence="1 6">Belongs to the carotenoid oxygenase family.</text>
</comment>
<reference evidence="7 8" key="1">
    <citation type="submission" date="2015-03" db="EMBL/GenBank/DDBJ databases">
        <authorList>
            <person name="Murphy D."/>
        </authorList>
    </citation>
    <scope>NUCLEOTIDE SEQUENCE [LARGE SCALE GENOMIC DNA]</scope>
    <source>
        <strain evidence="7 8">D16</strain>
    </source>
</reference>
<accession>A0A0U1DCP2</accession>
<evidence type="ECO:0000256" key="6">
    <source>
        <dbReference type="RuleBase" id="RU364048"/>
    </source>
</evidence>
<protein>
    <recommendedName>
        <fullName evidence="6">Dioxygenase</fullName>
        <ecNumber evidence="6">1.13.11.-</ecNumber>
    </recommendedName>
</protein>
<evidence type="ECO:0000256" key="5">
    <source>
        <dbReference type="PIRSR" id="PIRSR604294-1"/>
    </source>
</evidence>
<dbReference type="PANTHER" id="PTHR10543">
    <property type="entry name" value="BETA-CAROTENE DIOXYGENASE"/>
    <property type="match status" value="1"/>
</dbReference>
<gene>
    <name evidence="7" type="ORF">BN970_02671</name>
</gene>
<dbReference type="EC" id="1.13.11.-" evidence="6"/>
<dbReference type="GO" id="GO:0010436">
    <property type="term" value="F:carotenoid dioxygenase activity"/>
    <property type="evidence" value="ECO:0007669"/>
    <property type="project" value="TreeGrafter"/>
</dbReference>
<evidence type="ECO:0000256" key="4">
    <source>
        <dbReference type="ARBA" id="ARBA00023004"/>
    </source>
</evidence>
<comment type="cofactor">
    <cofactor evidence="5 6">
        <name>Fe(2+)</name>
        <dbReference type="ChEBI" id="CHEBI:29033"/>
    </cofactor>
    <text evidence="5 6">Binds 1 Fe(2+) ion per subunit.</text>
</comment>
<dbReference type="AlphaFoldDB" id="A0A0U1DCP2"/>
<keyword evidence="6" id="KW-0223">Dioxygenase</keyword>
<evidence type="ECO:0000313" key="8">
    <source>
        <dbReference type="Proteomes" id="UP000182227"/>
    </source>
</evidence>
<keyword evidence="3 6" id="KW-0560">Oxidoreductase</keyword>
<name>A0A0U1DCP2_9MYCO</name>
<feature type="binding site" evidence="5">
    <location>
        <position position="508"/>
    </location>
    <ligand>
        <name>Fe cation</name>
        <dbReference type="ChEBI" id="CHEBI:24875"/>
        <note>catalytic</note>
    </ligand>
</feature>
<feature type="binding site" evidence="5">
    <location>
        <position position="176"/>
    </location>
    <ligand>
        <name>Fe cation</name>
        <dbReference type="ChEBI" id="CHEBI:24875"/>
        <note>catalytic</note>
    </ligand>
</feature>
<dbReference type="Proteomes" id="UP000182227">
    <property type="component" value="Unassembled WGS sequence"/>
</dbReference>
<sequence>MSFMAAPASPQVDGPSRYWEDVPGEYDLKLTEITGTLPPGLTGTLYRNGSGRWNIGASQVDSLFDVDGMVVAFAIDGDGVRFKNRFVRTRHYLTTMAAGRMVKRGFAYQRPGGVRANAFRLPANTANTNVMIGRDQLLALWEGGRPHGMDLDTLNTIGMCSLDGVLKGPIGAYSAHYTYDATTDSRVNFGFEPYFPRLDLRHVRSAPNRDEKIRRLRELAGEAIPRVRLRLYETDSSGDTRYLRAVPLPGMGLIHDMALTPRYAIFMLSPLRINPWAVLGRQTYWDAIRFEPNAPSYFILDPRDGGKVRTIETDPFYMWHYANAYEDGADVVVELPRFAPGTFGGMQSWGADSRSDMARLYEDVPAEDVPDTVRLTRFRITRDDRVLAEPLAQLGCEFPQIDQRRSTQPHSVTYVTVPSDGAGGGEGIGRFNHADGSVQTYCPPGHKLVEPIFVPRPGSTAEGDGWVLTVGYDEAQHRSRLMVFDAPRIDAGPIAEAWLPFHLPMSYHGAFTERVARF</sequence>
<dbReference type="GO" id="GO:0046872">
    <property type="term" value="F:metal ion binding"/>
    <property type="evidence" value="ECO:0007669"/>
    <property type="project" value="UniProtKB-KW"/>
</dbReference>
<evidence type="ECO:0000256" key="1">
    <source>
        <dbReference type="ARBA" id="ARBA00006787"/>
    </source>
</evidence>
<evidence type="ECO:0000256" key="2">
    <source>
        <dbReference type="ARBA" id="ARBA00022723"/>
    </source>
</evidence>
<dbReference type="PANTHER" id="PTHR10543:SF89">
    <property type="entry name" value="CAROTENOID 9,10(9',10')-CLEAVAGE DIOXYGENASE 1"/>
    <property type="match status" value="1"/>
</dbReference>
<keyword evidence="4 5" id="KW-0408">Iron</keyword>
<dbReference type="EMBL" id="CTEF01000001">
    <property type="protein sequence ID" value="CQD12837.1"/>
    <property type="molecule type" value="Genomic_DNA"/>
</dbReference>
<dbReference type="InterPro" id="IPR004294">
    <property type="entry name" value="Carotenoid_Oase"/>
</dbReference>
<dbReference type="Pfam" id="PF03055">
    <property type="entry name" value="RPE65"/>
    <property type="match status" value="1"/>
</dbReference>
<dbReference type="GO" id="GO:0016121">
    <property type="term" value="P:carotene catabolic process"/>
    <property type="evidence" value="ECO:0007669"/>
    <property type="project" value="TreeGrafter"/>
</dbReference>